<evidence type="ECO:0000259" key="1">
    <source>
        <dbReference type="Pfam" id="PF01370"/>
    </source>
</evidence>
<proteinExistence type="predicted"/>
<dbReference type="GO" id="GO:0004029">
    <property type="term" value="F:aldehyde dehydrogenase (NAD+) activity"/>
    <property type="evidence" value="ECO:0007669"/>
    <property type="project" value="TreeGrafter"/>
</dbReference>
<dbReference type="AlphaFoldDB" id="A0A8J7QHQ2"/>
<name>A0A8J7QHQ2_9BACT</name>
<dbReference type="InterPro" id="IPR036291">
    <property type="entry name" value="NAD(P)-bd_dom_sf"/>
</dbReference>
<dbReference type="GO" id="GO:0005737">
    <property type="term" value="C:cytoplasm"/>
    <property type="evidence" value="ECO:0007669"/>
    <property type="project" value="TreeGrafter"/>
</dbReference>
<dbReference type="RefSeq" id="WP_207862638.1">
    <property type="nucleotide sequence ID" value="NZ_JAFREP010000040.1"/>
</dbReference>
<dbReference type="EMBL" id="JAFREP010000040">
    <property type="protein sequence ID" value="MBO1322665.1"/>
    <property type="molecule type" value="Genomic_DNA"/>
</dbReference>
<dbReference type="InterPro" id="IPR001509">
    <property type="entry name" value="Epimerase_deHydtase"/>
</dbReference>
<organism evidence="2 3">
    <name type="scientific">Acanthopleuribacter pedis</name>
    <dbReference type="NCBI Taxonomy" id="442870"/>
    <lineage>
        <taxon>Bacteria</taxon>
        <taxon>Pseudomonadati</taxon>
        <taxon>Acidobacteriota</taxon>
        <taxon>Holophagae</taxon>
        <taxon>Acanthopleuribacterales</taxon>
        <taxon>Acanthopleuribacteraceae</taxon>
        <taxon>Acanthopleuribacter</taxon>
    </lineage>
</organism>
<feature type="domain" description="NAD-dependent epimerase/dehydratase" evidence="1">
    <location>
        <begin position="4"/>
        <end position="201"/>
    </location>
</feature>
<dbReference type="SUPFAM" id="SSF51735">
    <property type="entry name" value="NAD(P)-binding Rossmann-fold domains"/>
    <property type="match status" value="1"/>
</dbReference>
<gene>
    <name evidence="2" type="ORF">J3U88_29595</name>
</gene>
<dbReference type="Proteomes" id="UP000664417">
    <property type="component" value="Unassembled WGS sequence"/>
</dbReference>
<evidence type="ECO:0000313" key="2">
    <source>
        <dbReference type="EMBL" id="MBO1322665.1"/>
    </source>
</evidence>
<reference evidence="2" key="1">
    <citation type="submission" date="2021-03" db="EMBL/GenBank/DDBJ databases">
        <authorList>
            <person name="Wang G."/>
        </authorList>
    </citation>
    <scope>NUCLEOTIDE SEQUENCE</scope>
    <source>
        <strain evidence="2">KCTC 12899</strain>
    </source>
</reference>
<dbReference type="Pfam" id="PF01370">
    <property type="entry name" value="Epimerase"/>
    <property type="match status" value="1"/>
</dbReference>
<dbReference type="Gene3D" id="3.40.50.720">
    <property type="entry name" value="NAD(P)-binding Rossmann-like Domain"/>
    <property type="match status" value="1"/>
</dbReference>
<keyword evidence="3" id="KW-1185">Reference proteome</keyword>
<dbReference type="InterPro" id="IPR051783">
    <property type="entry name" value="NAD(P)-dependent_oxidoreduct"/>
</dbReference>
<dbReference type="PANTHER" id="PTHR48079">
    <property type="entry name" value="PROTEIN YEEZ"/>
    <property type="match status" value="1"/>
</dbReference>
<protein>
    <submittedName>
        <fullName evidence="2">Sugar nucleotide-binding protein</fullName>
    </submittedName>
</protein>
<dbReference type="PANTHER" id="PTHR48079:SF6">
    <property type="entry name" value="NAD(P)-BINDING DOMAIN-CONTAINING PROTEIN-RELATED"/>
    <property type="match status" value="1"/>
</dbReference>
<comment type="caution">
    <text evidence="2">The sequence shown here is derived from an EMBL/GenBank/DDBJ whole genome shotgun (WGS) entry which is preliminary data.</text>
</comment>
<sequence>MKVLIAGCGDLGGRIGRILAGRGARVHGMRRSVERLPVEILPIAADMTVAPLESLVPEDIEVLFYTASAGGRDEAAYRAAYLTGLSRVLAAVRQKCPHLRQVLFSSSTSVYHQGGGAEVDETSPTEPTRFSGRILLEAEQLVRESGYAHCVVRLSGIYGPGRFWLLRSIRDGAAYAETPVVYSNRIHIEDAARFMAFLAGHEAAEPLYICSDGSPAPMAEIAAWLRARMAADGIALAPVGAGSSPGRANRRCRNTRMLQTGFEPAYPDYQAGYSALWDQWRRAQ</sequence>
<accession>A0A8J7QHQ2</accession>
<evidence type="ECO:0000313" key="3">
    <source>
        <dbReference type="Proteomes" id="UP000664417"/>
    </source>
</evidence>